<keyword evidence="5" id="KW-1185">Reference proteome</keyword>
<dbReference type="Gramene" id="evm.model.01.1708">
    <property type="protein sequence ID" value="cds.evm.model.01.1708"/>
    <property type="gene ID" value="evm.TU.01.1708"/>
</dbReference>
<organism evidence="4 5">
    <name type="scientific">Cannabis sativa</name>
    <name type="common">Hemp</name>
    <name type="synonym">Marijuana</name>
    <dbReference type="NCBI Taxonomy" id="3483"/>
    <lineage>
        <taxon>Eukaryota</taxon>
        <taxon>Viridiplantae</taxon>
        <taxon>Streptophyta</taxon>
        <taxon>Embryophyta</taxon>
        <taxon>Tracheophyta</taxon>
        <taxon>Spermatophyta</taxon>
        <taxon>Magnoliopsida</taxon>
        <taxon>eudicotyledons</taxon>
        <taxon>Gunneridae</taxon>
        <taxon>Pentapetalae</taxon>
        <taxon>rosids</taxon>
        <taxon>fabids</taxon>
        <taxon>Rosales</taxon>
        <taxon>Cannabaceae</taxon>
        <taxon>Cannabis</taxon>
    </lineage>
</organism>
<keyword evidence="1" id="KW-0645">Protease</keyword>
<evidence type="ECO:0000256" key="1">
    <source>
        <dbReference type="ARBA" id="ARBA00022670"/>
    </source>
</evidence>
<evidence type="ECO:0000313" key="4">
    <source>
        <dbReference type="EnsemblPlants" id="cds.evm.model.01.1708"/>
    </source>
</evidence>
<feature type="domain" description="Ubiquitin-like protease family profile" evidence="3">
    <location>
        <begin position="355"/>
        <end position="411"/>
    </location>
</feature>
<evidence type="ECO:0000256" key="2">
    <source>
        <dbReference type="ARBA" id="ARBA00022801"/>
    </source>
</evidence>
<dbReference type="EMBL" id="UZAU01000042">
    <property type="status" value="NOT_ANNOTATED_CDS"/>
    <property type="molecule type" value="Genomic_DNA"/>
</dbReference>
<dbReference type="GO" id="GO:0008234">
    <property type="term" value="F:cysteine-type peptidase activity"/>
    <property type="evidence" value="ECO:0007669"/>
    <property type="project" value="InterPro"/>
</dbReference>
<reference evidence="4" key="2">
    <citation type="submission" date="2021-03" db="UniProtKB">
        <authorList>
            <consortium name="EnsemblPlants"/>
        </authorList>
    </citation>
    <scope>IDENTIFICATION</scope>
</reference>
<proteinExistence type="predicted"/>
<dbReference type="EnsemblPlants" id="evm.model.01.1708">
    <property type="protein sequence ID" value="cds.evm.model.01.1708"/>
    <property type="gene ID" value="evm.TU.01.1708"/>
</dbReference>
<dbReference type="Proteomes" id="UP000596661">
    <property type="component" value="Chromosome 1"/>
</dbReference>
<dbReference type="InterPro" id="IPR003653">
    <property type="entry name" value="Peptidase_C48_C"/>
</dbReference>
<evidence type="ECO:0000259" key="3">
    <source>
        <dbReference type="Pfam" id="PF02902"/>
    </source>
</evidence>
<sequence length="417" mass="47013">MFQDLVPVVDPDFQPQFVQQTDIGSDNFNGKDTADVNGDDFIDCVETRTSSDVLVTEKKKSTVTKTRSQKKKVGLSDIDVPNQPACRVICSGVKFMALKGTSSSLSDDYAKKTTSFLNVKMSFKKKMFAHLIIKVEQEEVLSKSDVPNFDDESGGLQLSFVGKDKVHSGFCEGNDEGYQFTYDRIKVDQSILDLVDNLTRAHASPESKKTNQWELVSIPESISPPVDDAEVLDVVPLQSRIAAKRQAKLGVHCRSSFVNEFGSCEPKDQKKKDNEHFFQEETNPSLSFYRLVDKSYLDWKSILFDANVKKRVMTTHTYFDATLKGVYDVFIKAKLDPSVIRNDLSLDSGPYVVPKDTPIAYEFVDKLPTQSSSDCGMFVIKYVDLFIREKIHEIPPNMGDIIANYRDDIAVTLYNYI</sequence>
<dbReference type="Pfam" id="PF02902">
    <property type="entry name" value="Peptidase_C48"/>
    <property type="match status" value="1"/>
</dbReference>
<reference evidence="4" key="1">
    <citation type="submission" date="2018-11" db="EMBL/GenBank/DDBJ databases">
        <authorList>
            <person name="Grassa J C."/>
        </authorList>
    </citation>
    <scope>NUCLEOTIDE SEQUENCE [LARGE SCALE GENOMIC DNA]</scope>
</reference>
<protein>
    <recommendedName>
        <fullName evidence="3">Ubiquitin-like protease family profile domain-containing protein</fullName>
    </recommendedName>
</protein>
<evidence type="ECO:0000313" key="5">
    <source>
        <dbReference type="Proteomes" id="UP000596661"/>
    </source>
</evidence>
<dbReference type="GO" id="GO:0006508">
    <property type="term" value="P:proteolysis"/>
    <property type="evidence" value="ECO:0007669"/>
    <property type="project" value="UniProtKB-KW"/>
</dbReference>
<keyword evidence="2" id="KW-0378">Hydrolase</keyword>
<dbReference type="AlphaFoldDB" id="A0A803NI78"/>
<accession>A0A803NI78</accession>
<name>A0A803NI78_CANSA</name>